<organism evidence="1 2">
    <name type="scientific">Pleurodeles waltl</name>
    <name type="common">Iberian ribbed newt</name>
    <dbReference type="NCBI Taxonomy" id="8319"/>
    <lineage>
        <taxon>Eukaryota</taxon>
        <taxon>Metazoa</taxon>
        <taxon>Chordata</taxon>
        <taxon>Craniata</taxon>
        <taxon>Vertebrata</taxon>
        <taxon>Euteleostomi</taxon>
        <taxon>Amphibia</taxon>
        <taxon>Batrachia</taxon>
        <taxon>Caudata</taxon>
        <taxon>Salamandroidea</taxon>
        <taxon>Salamandridae</taxon>
        <taxon>Pleurodelinae</taxon>
        <taxon>Pleurodeles</taxon>
    </lineage>
</organism>
<sequence>MQPPYMFSSSTGDFVDGKVVVDGLSSGAEEGFLKVVRTFGGGVEGSEEGLDTSFKVEGWCSDFEEDFLA</sequence>
<proteinExistence type="predicted"/>
<dbReference type="AlphaFoldDB" id="A0AAV7L2R4"/>
<keyword evidence="2" id="KW-1185">Reference proteome</keyword>
<gene>
    <name evidence="1" type="ORF">NDU88_006070</name>
</gene>
<evidence type="ECO:0000313" key="1">
    <source>
        <dbReference type="EMBL" id="KAJ1085946.1"/>
    </source>
</evidence>
<dbReference type="Proteomes" id="UP001066276">
    <property type="component" value="Chromosome 12"/>
</dbReference>
<dbReference type="EMBL" id="JANPWB010000016">
    <property type="protein sequence ID" value="KAJ1085946.1"/>
    <property type="molecule type" value="Genomic_DNA"/>
</dbReference>
<accession>A0AAV7L2R4</accession>
<protein>
    <submittedName>
        <fullName evidence="1">Uncharacterized protein</fullName>
    </submittedName>
</protein>
<comment type="caution">
    <text evidence="1">The sequence shown here is derived from an EMBL/GenBank/DDBJ whole genome shotgun (WGS) entry which is preliminary data.</text>
</comment>
<evidence type="ECO:0000313" key="2">
    <source>
        <dbReference type="Proteomes" id="UP001066276"/>
    </source>
</evidence>
<reference evidence="1" key="1">
    <citation type="journal article" date="2022" name="bioRxiv">
        <title>Sequencing and chromosome-scale assembly of the giantPleurodeles waltlgenome.</title>
        <authorList>
            <person name="Brown T."/>
            <person name="Elewa A."/>
            <person name="Iarovenko S."/>
            <person name="Subramanian E."/>
            <person name="Araus A.J."/>
            <person name="Petzold A."/>
            <person name="Susuki M."/>
            <person name="Suzuki K.-i.T."/>
            <person name="Hayashi T."/>
            <person name="Toyoda A."/>
            <person name="Oliveira C."/>
            <person name="Osipova E."/>
            <person name="Leigh N.D."/>
            <person name="Simon A."/>
            <person name="Yun M.H."/>
        </authorList>
    </citation>
    <scope>NUCLEOTIDE SEQUENCE</scope>
    <source>
        <strain evidence="1">20211129_DDA</strain>
        <tissue evidence="1">Liver</tissue>
    </source>
</reference>
<name>A0AAV7L2R4_PLEWA</name>